<organism evidence="13 14">
    <name type="scientific">Paenibacillus abyssi</name>
    <dbReference type="NCBI Taxonomy" id="1340531"/>
    <lineage>
        <taxon>Bacteria</taxon>
        <taxon>Bacillati</taxon>
        <taxon>Bacillota</taxon>
        <taxon>Bacilli</taxon>
        <taxon>Bacillales</taxon>
        <taxon>Paenibacillaceae</taxon>
        <taxon>Paenibacillus</taxon>
    </lineage>
</organism>
<dbReference type="AlphaFoldDB" id="A0A917D702"/>
<keyword evidence="3 9" id="KW-0812">Transmembrane</keyword>
<accession>A0A917D702</accession>
<feature type="transmembrane region" description="Helical" evidence="9">
    <location>
        <begin position="342"/>
        <end position="359"/>
    </location>
</feature>
<dbReference type="InterPro" id="IPR001279">
    <property type="entry name" value="Metallo-B-lactamas"/>
</dbReference>
<evidence type="ECO:0000259" key="12">
    <source>
        <dbReference type="Pfam" id="PF13567"/>
    </source>
</evidence>
<keyword evidence="14" id="KW-1185">Reference proteome</keyword>
<dbReference type="GO" id="GO:0005886">
    <property type="term" value="C:plasma membrane"/>
    <property type="evidence" value="ECO:0007669"/>
    <property type="project" value="UniProtKB-SubCell"/>
</dbReference>
<feature type="transmembrane region" description="Helical" evidence="9">
    <location>
        <begin position="269"/>
        <end position="288"/>
    </location>
</feature>
<comment type="subcellular location">
    <subcellularLocation>
        <location evidence="1">Cell membrane</location>
        <topology evidence="1">Multi-pass membrane protein</topology>
    </subcellularLocation>
</comment>
<comment type="function">
    <text evidence="7">Counteracts the endogenous Pycsar antiviral defense system. Phosphodiesterase that enables metal-dependent hydrolysis of host cyclic nucleotide Pycsar defense signals such as cCMP and cUMP.</text>
</comment>
<dbReference type="Proteomes" id="UP000644756">
    <property type="component" value="Unassembled WGS sequence"/>
</dbReference>
<dbReference type="InterPro" id="IPR035681">
    <property type="entry name" value="ComA-like_MBL"/>
</dbReference>
<dbReference type="InterPro" id="IPR025405">
    <property type="entry name" value="DUF4131"/>
</dbReference>
<evidence type="ECO:0000256" key="4">
    <source>
        <dbReference type="ARBA" id="ARBA00022989"/>
    </source>
</evidence>
<keyword evidence="4 9" id="KW-1133">Transmembrane helix</keyword>
<gene>
    <name evidence="13" type="ORF">GCM10010916_29800</name>
</gene>
<protein>
    <submittedName>
        <fullName evidence="13">DNA internalization-related competence protein ComEC/Rec2</fullName>
    </submittedName>
</protein>
<feature type="transmembrane region" description="Helical" evidence="9">
    <location>
        <begin position="565"/>
        <end position="583"/>
    </location>
</feature>
<feature type="transmembrane region" description="Helical" evidence="9">
    <location>
        <begin position="429"/>
        <end position="450"/>
    </location>
</feature>
<evidence type="ECO:0000256" key="6">
    <source>
        <dbReference type="ARBA" id="ARBA00034221"/>
    </source>
</evidence>
<evidence type="ECO:0000313" key="14">
    <source>
        <dbReference type="Proteomes" id="UP000644756"/>
    </source>
</evidence>
<proteinExistence type="predicted"/>
<evidence type="ECO:0000256" key="9">
    <source>
        <dbReference type="SAM" id="Phobius"/>
    </source>
</evidence>
<dbReference type="Gene3D" id="3.60.15.10">
    <property type="entry name" value="Ribonuclease Z/Hydroxyacylglutathione hydrolase-like"/>
    <property type="match status" value="1"/>
</dbReference>
<dbReference type="NCBIfam" id="TIGR00360">
    <property type="entry name" value="ComEC_N-term"/>
    <property type="match status" value="1"/>
</dbReference>
<dbReference type="PANTHER" id="PTHR30619">
    <property type="entry name" value="DNA INTERNALIZATION/COMPETENCE PROTEIN COMEC/REC2"/>
    <property type="match status" value="1"/>
</dbReference>
<dbReference type="InterPro" id="IPR004477">
    <property type="entry name" value="ComEC_N"/>
</dbReference>
<dbReference type="InterPro" id="IPR052159">
    <property type="entry name" value="Competence_DNA_uptake"/>
</dbReference>
<evidence type="ECO:0000313" key="13">
    <source>
        <dbReference type="EMBL" id="GGG10988.1"/>
    </source>
</evidence>
<name>A0A917D702_9BACL</name>
<feature type="transmembrane region" description="Helical" evidence="9">
    <location>
        <begin position="30"/>
        <end position="63"/>
    </location>
</feature>
<evidence type="ECO:0000259" key="11">
    <source>
        <dbReference type="Pfam" id="PF03772"/>
    </source>
</evidence>
<feature type="transmembrane region" description="Helical" evidence="9">
    <location>
        <begin position="493"/>
        <end position="514"/>
    </location>
</feature>
<evidence type="ECO:0000256" key="3">
    <source>
        <dbReference type="ARBA" id="ARBA00022692"/>
    </source>
</evidence>
<keyword evidence="2" id="KW-1003">Cell membrane</keyword>
<dbReference type="SUPFAM" id="SSF56281">
    <property type="entry name" value="Metallo-hydrolase/oxidoreductase"/>
    <property type="match status" value="1"/>
</dbReference>
<feature type="transmembrane region" description="Helical" evidence="9">
    <location>
        <begin position="308"/>
        <end position="330"/>
    </location>
</feature>
<evidence type="ECO:0000256" key="5">
    <source>
        <dbReference type="ARBA" id="ARBA00023136"/>
    </source>
</evidence>
<reference evidence="13" key="2">
    <citation type="submission" date="2020-09" db="EMBL/GenBank/DDBJ databases">
        <authorList>
            <person name="Sun Q."/>
            <person name="Zhou Y."/>
        </authorList>
    </citation>
    <scope>NUCLEOTIDE SEQUENCE</scope>
    <source>
        <strain evidence="13">CGMCC 1.12987</strain>
    </source>
</reference>
<feature type="domain" description="ComEC/Rec2-related protein" evidence="11">
    <location>
        <begin position="245"/>
        <end position="507"/>
    </location>
</feature>
<feature type="transmembrane region" description="Helical" evidence="9">
    <location>
        <begin position="365"/>
        <end position="382"/>
    </location>
</feature>
<dbReference type="Pfam" id="PF03772">
    <property type="entry name" value="Competence"/>
    <property type="match status" value="1"/>
</dbReference>
<reference evidence="13" key="1">
    <citation type="journal article" date="2014" name="Int. J. Syst. Evol. Microbiol.">
        <title>Complete genome sequence of Corynebacterium casei LMG S-19264T (=DSM 44701T), isolated from a smear-ripened cheese.</title>
        <authorList>
            <consortium name="US DOE Joint Genome Institute (JGI-PGF)"/>
            <person name="Walter F."/>
            <person name="Albersmeier A."/>
            <person name="Kalinowski J."/>
            <person name="Ruckert C."/>
        </authorList>
    </citation>
    <scope>NUCLEOTIDE SEQUENCE</scope>
    <source>
        <strain evidence="13">CGMCC 1.12987</strain>
    </source>
</reference>
<comment type="catalytic activity">
    <reaction evidence="8">
        <text>3',5'-cyclic UMP + H2O = UMP + H(+)</text>
        <dbReference type="Rhea" id="RHEA:70575"/>
        <dbReference type="ChEBI" id="CHEBI:15377"/>
        <dbReference type="ChEBI" id="CHEBI:15378"/>
        <dbReference type="ChEBI" id="CHEBI:57865"/>
        <dbReference type="ChEBI" id="CHEBI:184387"/>
    </reaction>
    <physiologicalReaction direction="left-to-right" evidence="8">
        <dbReference type="Rhea" id="RHEA:70576"/>
    </physiologicalReaction>
</comment>
<feature type="transmembrane region" description="Helical" evidence="9">
    <location>
        <begin position="462"/>
        <end position="481"/>
    </location>
</feature>
<dbReference type="CDD" id="cd07731">
    <property type="entry name" value="ComA-like_MBL-fold"/>
    <property type="match status" value="1"/>
</dbReference>
<feature type="domain" description="DUF4131" evidence="12">
    <location>
        <begin position="28"/>
        <end position="199"/>
    </location>
</feature>
<evidence type="ECO:0000259" key="10">
    <source>
        <dbReference type="Pfam" id="PF00753"/>
    </source>
</evidence>
<dbReference type="InterPro" id="IPR036866">
    <property type="entry name" value="RibonucZ/Hydroxyglut_hydro"/>
</dbReference>
<feature type="transmembrane region" description="Helical" evidence="9">
    <location>
        <begin position="394"/>
        <end position="417"/>
    </location>
</feature>
<dbReference type="Pfam" id="PF13567">
    <property type="entry name" value="DUF4131"/>
    <property type="match status" value="1"/>
</dbReference>
<dbReference type="Pfam" id="PF00753">
    <property type="entry name" value="Lactamase_B"/>
    <property type="match status" value="1"/>
</dbReference>
<keyword evidence="5 9" id="KW-0472">Membrane</keyword>
<evidence type="ECO:0000256" key="2">
    <source>
        <dbReference type="ARBA" id="ARBA00022475"/>
    </source>
</evidence>
<feature type="domain" description="Metallo-beta-lactamase" evidence="10">
    <location>
        <begin position="598"/>
        <end position="686"/>
    </location>
</feature>
<dbReference type="RefSeq" id="WP_188531854.1">
    <property type="nucleotide sequence ID" value="NZ_BMGR01000009.1"/>
</dbReference>
<evidence type="ECO:0000256" key="8">
    <source>
        <dbReference type="ARBA" id="ARBA00048505"/>
    </source>
</evidence>
<dbReference type="PANTHER" id="PTHR30619:SF1">
    <property type="entry name" value="RECOMBINATION PROTEIN 2"/>
    <property type="match status" value="1"/>
</dbReference>
<evidence type="ECO:0000256" key="1">
    <source>
        <dbReference type="ARBA" id="ARBA00004651"/>
    </source>
</evidence>
<sequence length="889" mass="98157">MIRRPLIWFTICWIGGSAAAASLDSRAVVLAGAGLFIAALALGLLRLASWPLAAACIMAYGLAAGQRGWADARNITAHPELQAAAEAAFPSSAYAVQVTGTIISAVTVDGDRAQLRVTADTVRVQGEEAPRKLSERLMVQVRLALQPDQAVAAGWKRGDRISAAGELTLPASATNFGGFDYRRYLHSQRIHWLFKVDGAAALATEPGPRWTAAALLGRVDAIRLTLGARMDALYPEQHAGFMKGLVLGILEDIDPVQYRQFSGLGLTHILAISGLHVAVFLYCLHSILRLTRMSRESIMNVLIFAVPFYILLFGAAPSVIRAGIMAMIGLFAAKHRQLKDGLHLLAAAALMMLIAEPYMLENVSFQLSCLVTAGLIVGVTPIRKILPSWRRGKIAMDILAVSFVAQVVSFPLTIYYFNQFNLLSLPANMLIVPILSSVVLPLGTASLVLSTIWMPLAQWLSYVVKLLNELTFSIIETMNMYDQLRMIWPSPPIWWIVSWYAVLLAGFRAINIYAQRNKMKESSHSPEHDATVPLYGQEEAQTKPLSTGSALPWPSDRAGKLRQKTAIPLLLSVLCAGLLIYGYRPDRFDSSIRVHMLDVGQGDAFHVRTAAGRHILIDGGGTLQFRKPGEEWKSRKDPFEIGRKVVVPLLMKRGVQQIDLLVFSHLDTDHVGGLTAVLQSIPVKRILWNGTMKPSDEVKELFQTAIRLQIPVYTACAQQLWELELHVEMAVMWPQRQPAEGECGAANGAVPITMQNNQNDYSLVLLLKLYGHSLLMTGDIRSSAEQWVLRSLRENQSSAAIPPIDILKIAHHGSRSSTTEEWLRYWSPQTALISVGRHNFYGHPHPAVLTRLEENDARILRTDRDGEVQFRFTNAGIEMRKKIEAGALK</sequence>
<dbReference type="EMBL" id="BMGR01000009">
    <property type="protein sequence ID" value="GGG10988.1"/>
    <property type="molecule type" value="Genomic_DNA"/>
</dbReference>
<comment type="caution">
    <text evidence="13">The sequence shown here is derived from an EMBL/GenBank/DDBJ whole genome shotgun (WGS) entry which is preliminary data.</text>
</comment>
<comment type="catalytic activity">
    <reaction evidence="6">
        <text>3',5'-cyclic CMP + H2O = CMP + H(+)</text>
        <dbReference type="Rhea" id="RHEA:72675"/>
        <dbReference type="ChEBI" id="CHEBI:15377"/>
        <dbReference type="ChEBI" id="CHEBI:15378"/>
        <dbReference type="ChEBI" id="CHEBI:58003"/>
        <dbReference type="ChEBI" id="CHEBI:60377"/>
    </reaction>
    <physiologicalReaction direction="left-to-right" evidence="6">
        <dbReference type="Rhea" id="RHEA:72676"/>
    </physiologicalReaction>
</comment>
<evidence type="ECO:0000256" key="7">
    <source>
        <dbReference type="ARBA" id="ARBA00034301"/>
    </source>
</evidence>